<dbReference type="InterPro" id="IPR013762">
    <property type="entry name" value="Integrase-like_cat_sf"/>
</dbReference>
<organism evidence="2 3">
    <name type="scientific">Periplaneta americana</name>
    <name type="common">American cockroach</name>
    <name type="synonym">Blatta americana</name>
    <dbReference type="NCBI Taxonomy" id="6978"/>
    <lineage>
        <taxon>Eukaryota</taxon>
        <taxon>Metazoa</taxon>
        <taxon>Ecdysozoa</taxon>
        <taxon>Arthropoda</taxon>
        <taxon>Hexapoda</taxon>
        <taxon>Insecta</taxon>
        <taxon>Pterygota</taxon>
        <taxon>Neoptera</taxon>
        <taxon>Polyneoptera</taxon>
        <taxon>Dictyoptera</taxon>
        <taxon>Blattodea</taxon>
        <taxon>Blattoidea</taxon>
        <taxon>Blattidae</taxon>
        <taxon>Blattinae</taxon>
        <taxon>Periplaneta</taxon>
    </lineage>
</organism>
<dbReference type="SUPFAM" id="SSF56349">
    <property type="entry name" value="DNA breaking-rejoining enzymes"/>
    <property type="match status" value="1"/>
</dbReference>
<dbReference type="Gene3D" id="1.10.443.10">
    <property type="entry name" value="Intergrase catalytic core"/>
    <property type="match status" value="1"/>
</dbReference>
<evidence type="ECO:0000313" key="3">
    <source>
        <dbReference type="Proteomes" id="UP001148838"/>
    </source>
</evidence>
<dbReference type="InterPro" id="IPR011010">
    <property type="entry name" value="DNA_brk_join_enz"/>
</dbReference>
<proteinExistence type="predicted"/>
<dbReference type="Proteomes" id="UP001148838">
    <property type="component" value="Unassembled WGS sequence"/>
</dbReference>
<name>A0ABQ8TS76_PERAM</name>
<evidence type="ECO:0008006" key="4">
    <source>
        <dbReference type="Google" id="ProtNLM"/>
    </source>
</evidence>
<reference evidence="2 3" key="1">
    <citation type="journal article" date="2022" name="Allergy">
        <title>Genome assembly and annotation of Periplaneta americana reveal a comprehensive cockroach allergen profile.</title>
        <authorList>
            <person name="Wang L."/>
            <person name="Xiong Q."/>
            <person name="Saelim N."/>
            <person name="Wang L."/>
            <person name="Nong W."/>
            <person name="Wan A.T."/>
            <person name="Shi M."/>
            <person name="Liu X."/>
            <person name="Cao Q."/>
            <person name="Hui J.H.L."/>
            <person name="Sookrung N."/>
            <person name="Leung T.F."/>
            <person name="Tungtrongchitr A."/>
            <person name="Tsui S.K.W."/>
        </authorList>
    </citation>
    <scope>NUCLEOTIDE SEQUENCE [LARGE SCALE GENOMIC DNA]</scope>
    <source>
        <strain evidence="2">PWHHKU_190912</strain>
    </source>
</reference>
<comment type="caution">
    <text evidence="2">The sequence shown here is derived from an EMBL/GenBank/DDBJ whole genome shotgun (WGS) entry which is preliminary data.</text>
</comment>
<keyword evidence="3" id="KW-1185">Reference proteome</keyword>
<gene>
    <name evidence="2" type="ORF">ANN_00931</name>
</gene>
<dbReference type="EMBL" id="JAJSOF020000003">
    <property type="protein sequence ID" value="KAJ4449530.1"/>
    <property type="molecule type" value="Genomic_DNA"/>
</dbReference>
<evidence type="ECO:0000256" key="1">
    <source>
        <dbReference type="ARBA" id="ARBA00023172"/>
    </source>
</evidence>
<evidence type="ECO:0000313" key="2">
    <source>
        <dbReference type="EMBL" id="KAJ4449530.1"/>
    </source>
</evidence>
<accession>A0ABQ8TS76</accession>
<protein>
    <recommendedName>
        <fullName evidence="4">Integrase</fullName>
    </recommendedName>
</protein>
<keyword evidence="1" id="KW-0233">DNA recombination</keyword>
<sequence>MNKSKVLTREEVLKLIRQAPNEIFLIIKVALLLGIFGGCRQELVSMLVNHIADKDSVTILNIPETKTDKKRVFTIIDENEMKSLKLIR</sequence>